<protein>
    <submittedName>
        <fullName evidence="2">Uncharacterized protein</fullName>
    </submittedName>
</protein>
<dbReference type="Proteomes" id="UP000540423">
    <property type="component" value="Unassembled WGS sequence"/>
</dbReference>
<keyword evidence="3" id="KW-1185">Reference proteome</keyword>
<feature type="region of interest" description="Disordered" evidence="1">
    <location>
        <begin position="52"/>
        <end position="82"/>
    </location>
</feature>
<proteinExistence type="predicted"/>
<dbReference type="EMBL" id="JACHEM010000017">
    <property type="protein sequence ID" value="MBB6439119.1"/>
    <property type="molecule type" value="Genomic_DNA"/>
</dbReference>
<evidence type="ECO:0000256" key="1">
    <source>
        <dbReference type="SAM" id="MobiDB-lite"/>
    </source>
</evidence>
<dbReference type="AlphaFoldDB" id="A0A7X0HK35"/>
<comment type="caution">
    <text evidence="2">The sequence shown here is derived from an EMBL/GenBank/DDBJ whole genome shotgun (WGS) entry which is preliminary data.</text>
</comment>
<name>A0A7X0HK35_9ACTN</name>
<dbReference type="RefSeq" id="WP_185035602.1">
    <property type="nucleotide sequence ID" value="NZ_BNBN01000017.1"/>
</dbReference>
<evidence type="ECO:0000313" key="3">
    <source>
        <dbReference type="Proteomes" id="UP000540423"/>
    </source>
</evidence>
<gene>
    <name evidence="2" type="ORF">HNQ79_005631</name>
</gene>
<feature type="compositionally biased region" description="Pro residues" evidence="1">
    <location>
        <begin position="73"/>
        <end position="82"/>
    </location>
</feature>
<evidence type="ECO:0000313" key="2">
    <source>
        <dbReference type="EMBL" id="MBB6439119.1"/>
    </source>
</evidence>
<organism evidence="2 3">
    <name type="scientific">Streptomyces candidus</name>
    <dbReference type="NCBI Taxonomy" id="67283"/>
    <lineage>
        <taxon>Bacteria</taxon>
        <taxon>Bacillati</taxon>
        <taxon>Actinomycetota</taxon>
        <taxon>Actinomycetes</taxon>
        <taxon>Kitasatosporales</taxon>
        <taxon>Streptomycetaceae</taxon>
        <taxon>Streptomyces</taxon>
    </lineage>
</organism>
<reference evidence="2 3" key="1">
    <citation type="submission" date="2020-08" db="EMBL/GenBank/DDBJ databases">
        <title>Genomic Encyclopedia of Type Strains, Phase IV (KMG-IV): sequencing the most valuable type-strain genomes for metagenomic binning, comparative biology and taxonomic classification.</title>
        <authorList>
            <person name="Goeker M."/>
        </authorList>
    </citation>
    <scope>NUCLEOTIDE SEQUENCE [LARGE SCALE GENOMIC DNA]</scope>
    <source>
        <strain evidence="2 3">DSM 40141</strain>
    </source>
</reference>
<sequence length="82" mass="8827">MSVITVHRLVDDARRVTVQQGGVTADLGRVYNDADLEEALRRAGLENASEVLDDPEAVSWEGEGPHVWGGGQPRPPGTPVRP</sequence>
<accession>A0A7X0HK35</accession>